<protein>
    <submittedName>
        <fullName evidence="1">Uncharacterized protein</fullName>
    </submittedName>
</protein>
<dbReference type="AlphaFoldDB" id="A0A381ZMG0"/>
<reference evidence="1" key="1">
    <citation type="submission" date="2018-05" db="EMBL/GenBank/DDBJ databases">
        <authorList>
            <person name="Lanie J.A."/>
            <person name="Ng W.-L."/>
            <person name="Kazmierczak K.M."/>
            <person name="Andrzejewski T.M."/>
            <person name="Davidsen T.M."/>
            <person name="Wayne K.J."/>
            <person name="Tettelin H."/>
            <person name="Glass J.I."/>
            <person name="Rusch D."/>
            <person name="Podicherti R."/>
            <person name="Tsui H.-C.T."/>
            <person name="Winkler M.E."/>
        </authorList>
    </citation>
    <scope>NUCLEOTIDE SEQUENCE</scope>
</reference>
<gene>
    <name evidence="1" type="ORF">METZ01_LOCUS143289</name>
</gene>
<accession>A0A381ZMG0</accession>
<organism evidence="1">
    <name type="scientific">marine metagenome</name>
    <dbReference type="NCBI Taxonomy" id="408172"/>
    <lineage>
        <taxon>unclassified sequences</taxon>
        <taxon>metagenomes</taxon>
        <taxon>ecological metagenomes</taxon>
    </lineage>
</organism>
<evidence type="ECO:0000313" key="1">
    <source>
        <dbReference type="EMBL" id="SVA90435.1"/>
    </source>
</evidence>
<dbReference type="EMBL" id="UINC01021902">
    <property type="protein sequence ID" value="SVA90435.1"/>
    <property type="molecule type" value="Genomic_DNA"/>
</dbReference>
<feature type="non-terminal residue" evidence="1">
    <location>
        <position position="1"/>
    </location>
</feature>
<name>A0A381ZMG0_9ZZZZ</name>
<sequence length="236" mass="28161">VLNSKTHYNDSLQIAKSYSNSNFYLIKNSIVKKTPESTYTYNNIDLGELYKIDLFNPLQIKLFYKNQNSIVILDNKLSEIKKVNFNYSDPLINVVAFSSANENNIWVYDEISMRLKKYNYLKDSFDSIDIPIEGQVKSLKGNYNYCWLLTNNHLYKFNYIGSLIYKIQISEMEFFNFYKNNLIFVSNNNLFIFDESDSRLEKISHEKLFIKDFFVINETLYIYDEDYLQQFEIKIN</sequence>
<proteinExistence type="predicted"/>